<reference evidence="8 9" key="1">
    <citation type="submission" date="2024-10" db="EMBL/GenBank/DDBJ databases">
        <title>Updated reference genomes for cyclostephanoid diatoms.</title>
        <authorList>
            <person name="Roberts W.R."/>
            <person name="Alverson A.J."/>
        </authorList>
    </citation>
    <scope>NUCLEOTIDE SEQUENCE [LARGE SCALE GENOMIC DNA]</scope>
    <source>
        <strain evidence="8 9">AJA276-08</strain>
    </source>
</reference>
<comment type="caution">
    <text evidence="8">The sequence shown here is derived from an EMBL/GenBank/DDBJ whole genome shotgun (WGS) entry which is preliminary data.</text>
</comment>
<dbReference type="Gene3D" id="1.10.287.110">
    <property type="entry name" value="DnaJ domain"/>
    <property type="match status" value="1"/>
</dbReference>
<gene>
    <name evidence="8" type="ORF">ACHAW5_010633</name>
</gene>
<dbReference type="AlphaFoldDB" id="A0ABD3NW38"/>
<keyword evidence="3" id="KW-0863">Zinc-finger</keyword>
<dbReference type="InterPro" id="IPR036957">
    <property type="entry name" value="Znf_PARP_sf"/>
</dbReference>
<feature type="compositionally biased region" description="Acidic residues" evidence="6">
    <location>
        <begin position="95"/>
        <end position="110"/>
    </location>
</feature>
<keyword evidence="2" id="KW-0479">Metal-binding</keyword>
<dbReference type="Gene3D" id="3.30.1740.10">
    <property type="entry name" value="Zinc finger, PARP-type"/>
    <property type="match status" value="1"/>
</dbReference>
<name>A0ABD3NW38_9STRA</name>
<dbReference type="GO" id="GO:0005634">
    <property type="term" value="C:nucleus"/>
    <property type="evidence" value="ECO:0007669"/>
    <property type="project" value="UniProtKB-SubCell"/>
</dbReference>
<dbReference type="EMBL" id="JALLAZ020001159">
    <property type="protein sequence ID" value="KAL3779504.1"/>
    <property type="molecule type" value="Genomic_DNA"/>
</dbReference>
<protein>
    <recommendedName>
        <fullName evidence="7">PARP-type domain-containing protein</fullName>
    </recommendedName>
</protein>
<dbReference type="GO" id="GO:0008270">
    <property type="term" value="F:zinc ion binding"/>
    <property type="evidence" value="ECO:0007669"/>
    <property type="project" value="UniProtKB-KW"/>
</dbReference>
<sequence>MKLSRCLSDLGIADASTFEGCDDIDDEFKVVRKVYLKKVLAEHPDKGGDAVAFRATQAAWEVLRGLYNGGGVRGGSFASYLVAPGARAAKFHDDDREEEEEDEDEDDDDFDDELYAKYANGAGFASYEYYEAAAEEEVPGYRVENARSGRSRCAKCDGHVEMGSVRVGSLDKVAGTYGRWNHLDCWRVPAKVQNGLTNPSDASASLRDLLAMEGILLVGVSAMDDESRSYFARHCANVENWARNGKRKRGVVAIMEQDASEGAAGEVEATSDPGGVSAAGSDFVVPGSFRVLVPGVDGAGADDALVGQSFVITGTFPEAGGGDADAVGVANVKAMIQSFGGSVNTRFSKKSSECETYLVECFDRDASNCNNNRNAHYCFYELLG</sequence>
<evidence type="ECO:0000313" key="9">
    <source>
        <dbReference type="Proteomes" id="UP001530315"/>
    </source>
</evidence>
<evidence type="ECO:0000256" key="5">
    <source>
        <dbReference type="ARBA" id="ARBA00023242"/>
    </source>
</evidence>
<evidence type="ECO:0000256" key="6">
    <source>
        <dbReference type="SAM" id="MobiDB-lite"/>
    </source>
</evidence>
<evidence type="ECO:0000256" key="1">
    <source>
        <dbReference type="ARBA" id="ARBA00004123"/>
    </source>
</evidence>
<keyword evidence="4" id="KW-0862">Zinc</keyword>
<organism evidence="8 9">
    <name type="scientific">Stephanodiscus triporus</name>
    <dbReference type="NCBI Taxonomy" id="2934178"/>
    <lineage>
        <taxon>Eukaryota</taxon>
        <taxon>Sar</taxon>
        <taxon>Stramenopiles</taxon>
        <taxon>Ochrophyta</taxon>
        <taxon>Bacillariophyta</taxon>
        <taxon>Coscinodiscophyceae</taxon>
        <taxon>Thalassiosirophycidae</taxon>
        <taxon>Stephanodiscales</taxon>
        <taxon>Stephanodiscaceae</taxon>
        <taxon>Stephanodiscus</taxon>
    </lineage>
</organism>
<evidence type="ECO:0000313" key="8">
    <source>
        <dbReference type="EMBL" id="KAL3779504.1"/>
    </source>
</evidence>
<feature type="domain" description="PARP-type" evidence="7">
    <location>
        <begin position="141"/>
        <end position="186"/>
    </location>
</feature>
<dbReference type="SMART" id="SM01336">
    <property type="entry name" value="zf-PARP"/>
    <property type="match status" value="1"/>
</dbReference>
<evidence type="ECO:0000256" key="4">
    <source>
        <dbReference type="ARBA" id="ARBA00022833"/>
    </source>
</evidence>
<accession>A0ABD3NW38</accession>
<proteinExistence type="predicted"/>
<feature type="region of interest" description="Disordered" evidence="6">
    <location>
        <begin position="90"/>
        <end position="110"/>
    </location>
</feature>
<dbReference type="Proteomes" id="UP001530315">
    <property type="component" value="Unassembled WGS sequence"/>
</dbReference>
<evidence type="ECO:0000259" key="7">
    <source>
        <dbReference type="PROSITE" id="PS50064"/>
    </source>
</evidence>
<comment type="subcellular location">
    <subcellularLocation>
        <location evidence="1">Nucleus</location>
    </subcellularLocation>
</comment>
<evidence type="ECO:0000256" key="3">
    <source>
        <dbReference type="ARBA" id="ARBA00022771"/>
    </source>
</evidence>
<evidence type="ECO:0000256" key="2">
    <source>
        <dbReference type="ARBA" id="ARBA00022723"/>
    </source>
</evidence>
<dbReference type="PROSITE" id="PS50064">
    <property type="entry name" value="ZF_PARP_2"/>
    <property type="match status" value="1"/>
</dbReference>
<dbReference type="InterPro" id="IPR001510">
    <property type="entry name" value="Znf_PARP"/>
</dbReference>
<dbReference type="SUPFAM" id="SSF46565">
    <property type="entry name" value="Chaperone J-domain"/>
    <property type="match status" value="1"/>
</dbReference>
<keyword evidence="9" id="KW-1185">Reference proteome</keyword>
<keyword evidence="5" id="KW-0539">Nucleus</keyword>
<dbReference type="SUPFAM" id="SSF57716">
    <property type="entry name" value="Glucocorticoid receptor-like (DNA-binding domain)"/>
    <property type="match status" value="1"/>
</dbReference>
<dbReference type="InterPro" id="IPR036869">
    <property type="entry name" value="J_dom_sf"/>
</dbReference>